<feature type="compositionally biased region" description="Low complexity" evidence="1">
    <location>
        <begin position="142"/>
        <end position="172"/>
    </location>
</feature>
<feature type="region of interest" description="Disordered" evidence="1">
    <location>
        <begin position="591"/>
        <end position="651"/>
    </location>
</feature>
<feature type="compositionally biased region" description="Polar residues" evidence="1">
    <location>
        <begin position="357"/>
        <end position="366"/>
    </location>
</feature>
<dbReference type="OrthoDB" id="4153178at2759"/>
<feature type="transmembrane region" description="Helical" evidence="2">
    <location>
        <begin position="769"/>
        <end position="789"/>
    </location>
</feature>
<dbReference type="GeneID" id="68358221"/>
<feature type="transmembrane region" description="Helical" evidence="2">
    <location>
        <begin position="700"/>
        <end position="719"/>
    </location>
</feature>
<feature type="region of interest" description="Disordered" evidence="1">
    <location>
        <begin position="408"/>
        <end position="429"/>
    </location>
</feature>
<accession>A0A9P8MTT2</accession>
<reference evidence="3" key="1">
    <citation type="submission" date="2021-09" db="EMBL/GenBank/DDBJ databases">
        <title>A high-quality genome of the endoparasitic fungus Hirsutella rhossiliensis with a comparison of Hirsutella genomes reveals transposable elements contributing to genome size variation.</title>
        <authorList>
            <person name="Lin R."/>
            <person name="Jiao Y."/>
            <person name="Sun X."/>
            <person name="Ling J."/>
            <person name="Xie B."/>
            <person name="Cheng X."/>
        </authorList>
    </citation>
    <scope>NUCLEOTIDE SEQUENCE</scope>
    <source>
        <strain evidence="3">HR02</strain>
    </source>
</reference>
<evidence type="ECO:0000256" key="2">
    <source>
        <dbReference type="SAM" id="Phobius"/>
    </source>
</evidence>
<feature type="compositionally biased region" description="Basic and acidic residues" evidence="1">
    <location>
        <begin position="510"/>
        <end position="526"/>
    </location>
</feature>
<feature type="compositionally biased region" description="Polar residues" evidence="1">
    <location>
        <begin position="227"/>
        <end position="243"/>
    </location>
</feature>
<feature type="compositionally biased region" description="Low complexity" evidence="1">
    <location>
        <begin position="56"/>
        <end position="69"/>
    </location>
</feature>
<feature type="region of interest" description="Disordered" evidence="1">
    <location>
        <begin position="510"/>
        <end position="558"/>
    </location>
</feature>
<feature type="compositionally biased region" description="Polar residues" evidence="1">
    <location>
        <begin position="100"/>
        <end position="120"/>
    </location>
</feature>
<feature type="compositionally biased region" description="Polar residues" evidence="1">
    <location>
        <begin position="420"/>
        <end position="429"/>
    </location>
</feature>
<feature type="compositionally biased region" description="Polar residues" evidence="1">
    <location>
        <begin position="252"/>
        <end position="265"/>
    </location>
</feature>
<feature type="compositionally biased region" description="Polar residues" evidence="1">
    <location>
        <begin position="195"/>
        <end position="210"/>
    </location>
</feature>
<keyword evidence="2" id="KW-0472">Membrane</keyword>
<keyword evidence="2" id="KW-1133">Transmembrane helix</keyword>
<dbReference type="AlphaFoldDB" id="A0A9P8MTT2"/>
<evidence type="ECO:0000313" key="3">
    <source>
        <dbReference type="EMBL" id="KAH0960071.1"/>
    </source>
</evidence>
<feature type="compositionally biased region" description="Basic and acidic residues" evidence="1">
    <location>
        <begin position="8"/>
        <end position="19"/>
    </location>
</feature>
<dbReference type="EMBL" id="JAIZPD010000011">
    <property type="protein sequence ID" value="KAH0960071.1"/>
    <property type="molecule type" value="Genomic_DNA"/>
</dbReference>
<feature type="compositionally biased region" description="Basic and acidic residues" evidence="1">
    <location>
        <begin position="73"/>
        <end position="82"/>
    </location>
</feature>
<dbReference type="RefSeq" id="XP_044717584.1">
    <property type="nucleotide sequence ID" value="XM_044867563.1"/>
</dbReference>
<keyword evidence="4" id="KW-1185">Reference proteome</keyword>
<feature type="compositionally biased region" description="Low complexity" evidence="1">
    <location>
        <begin position="535"/>
        <end position="558"/>
    </location>
</feature>
<feature type="compositionally biased region" description="Polar residues" evidence="1">
    <location>
        <begin position="596"/>
        <end position="606"/>
    </location>
</feature>
<dbReference type="Proteomes" id="UP000824596">
    <property type="component" value="Unassembled WGS sequence"/>
</dbReference>
<feature type="region of interest" description="Disordered" evidence="1">
    <location>
        <begin position="1"/>
        <end position="172"/>
    </location>
</feature>
<gene>
    <name evidence="3" type="ORF">HRG_09092</name>
</gene>
<organism evidence="3 4">
    <name type="scientific">Hirsutella rhossiliensis</name>
    <dbReference type="NCBI Taxonomy" id="111463"/>
    <lineage>
        <taxon>Eukaryota</taxon>
        <taxon>Fungi</taxon>
        <taxon>Dikarya</taxon>
        <taxon>Ascomycota</taxon>
        <taxon>Pezizomycotina</taxon>
        <taxon>Sordariomycetes</taxon>
        <taxon>Hypocreomycetidae</taxon>
        <taxon>Hypocreales</taxon>
        <taxon>Ophiocordycipitaceae</taxon>
        <taxon>Hirsutella</taxon>
    </lineage>
</organism>
<feature type="region of interest" description="Disordered" evidence="1">
    <location>
        <begin position="185"/>
        <end position="267"/>
    </location>
</feature>
<proteinExistence type="predicted"/>
<keyword evidence="2" id="KW-0812">Transmembrane</keyword>
<protein>
    <submittedName>
        <fullName evidence="3">Serine-rich protein</fullName>
    </submittedName>
</protein>
<feature type="region of interest" description="Disordered" evidence="1">
    <location>
        <begin position="445"/>
        <end position="474"/>
    </location>
</feature>
<feature type="region of interest" description="Disordered" evidence="1">
    <location>
        <begin position="354"/>
        <end position="378"/>
    </location>
</feature>
<sequence length="795" mass="86098">MSATPPRASERRALHERTPSEQNRLQVRLVPYTPPRLSFDGSLPTLSRSASGVHRPTSPSDPASPDSPSGVKSIDKGKDKARPSHHRGQTREPSHLGISRPSTFSDCNVNLQPQQQSPEPTSFRRRSKFISLYSDKKFSPLPHSCSTSSATYSSKSARRSSTVPSSSRDPSASIVLVDDRCSSPLSPLHEEFSPTPASGRSTCASPSSWNYRFVGGLRKGHRRAPGASQTASASVASPTSRPNVSPLCARDSFQSARSGSTQSERSNYKIYANSSPAPGAAASGTLEESFCTDPEGVYTPNSSHANVVVLGDTSSSQSVDDQAGESEANYHVASGDLAPRLKLRSGFSRESLLVSPLQPSQRNSAEQPGVLKSCSRGSSHASSLSSVSSIVIEETFTSLLAGAAPTCMAGESSGDDSSHRPANSGSSNARWALFRRPQWDPALSTVTSDSAGVSKGRSHTLSSVPGSNGRGGQGQVVAANAVGDYPACPSPVHRRLSNREQHRNTIRLIRNQDEHGDGLTDLEAPHHHPSRSRMHSLLSSYSSDRNLRSSSSSRSSSLSRSSVPAWARLYYGSGERRWLAAKLSTESMFSEFTGDSRGSTFPSRSPSADLFPAVIQSPRRRPREPASPARRSGTTSDGDNTDTAPYTTTPLASRLRTQTSSIWSPHLRRDRRAIGYGIWEPPSAVWSTNRVWLSRQNLQPILFVVGFVFPLAWAIASFLPLPPISGPEMAQMNPSMSHLDLRLEANSPMDMLDMRLYNHARWWRTLNRAMGIVGIFVIGAIIALIVFGVRQQWRY</sequence>
<evidence type="ECO:0000313" key="4">
    <source>
        <dbReference type="Proteomes" id="UP000824596"/>
    </source>
</evidence>
<name>A0A9P8MTT2_9HYPO</name>
<evidence type="ECO:0000256" key="1">
    <source>
        <dbReference type="SAM" id="MobiDB-lite"/>
    </source>
</evidence>
<feature type="compositionally biased region" description="Low complexity" evidence="1">
    <location>
        <begin position="626"/>
        <end position="643"/>
    </location>
</feature>
<comment type="caution">
    <text evidence="3">The sequence shown here is derived from an EMBL/GenBank/DDBJ whole genome shotgun (WGS) entry which is preliminary data.</text>
</comment>